<sequence>MDLLKEECKETITGVVYFLVCIYVSMQEVPRCRGIYEIVFGRMKCRMFLYEKLCIVSSVAVQPCCCWELSIHEMADVVDSFDGTVYRRMIEQVGVHIEIETTSFDVLKSRLCAVKNAGRPKQINSDKRRG</sequence>
<dbReference type="AlphaFoldDB" id="A0A085NGF5"/>
<name>A0A085NGF5_9BILA</name>
<organism evidence="1">
    <name type="scientific">Trichuris suis</name>
    <name type="common">pig whipworm</name>
    <dbReference type="NCBI Taxonomy" id="68888"/>
    <lineage>
        <taxon>Eukaryota</taxon>
        <taxon>Metazoa</taxon>
        <taxon>Ecdysozoa</taxon>
        <taxon>Nematoda</taxon>
        <taxon>Enoplea</taxon>
        <taxon>Dorylaimia</taxon>
        <taxon>Trichinellida</taxon>
        <taxon>Trichuridae</taxon>
        <taxon>Trichuris</taxon>
    </lineage>
</organism>
<gene>
    <name evidence="1" type="ORF">M514_19184</name>
</gene>
<dbReference type="Proteomes" id="UP000030758">
    <property type="component" value="Unassembled WGS sequence"/>
</dbReference>
<reference evidence="1" key="1">
    <citation type="journal article" date="2014" name="Nat. Genet.">
        <title>Genome and transcriptome of the porcine whipworm Trichuris suis.</title>
        <authorList>
            <person name="Jex A.R."/>
            <person name="Nejsum P."/>
            <person name="Schwarz E.M."/>
            <person name="Hu L."/>
            <person name="Young N.D."/>
            <person name="Hall R.S."/>
            <person name="Korhonen P.K."/>
            <person name="Liao S."/>
            <person name="Thamsborg S."/>
            <person name="Xia J."/>
            <person name="Xu P."/>
            <person name="Wang S."/>
            <person name="Scheerlinck J.P."/>
            <person name="Hofmann A."/>
            <person name="Sternberg P.W."/>
            <person name="Wang J."/>
            <person name="Gasser R.B."/>
        </authorList>
    </citation>
    <scope>NUCLEOTIDE SEQUENCE [LARGE SCALE GENOMIC DNA]</scope>
    <source>
        <strain evidence="1">DCEP-RM93F</strain>
    </source>
</reference>
<accession>A0A085NGF5</accession>
<protein>
    <submittedName>
        <fullName evidence="1">Uncharacterized protein</fullName>
    </submittedName>
</protein>
<proteinExistence type="predicted"/>
<evidence type="ECO:0000313" key="1">
    <source>
        <dbReference type="EMBL" id="KFD68551.1"/>
    </source>
</evidence>
<dbReference type="EMBL" id="KL367503">
    <property type="protein sequence ID" value="KFD68551.1"/>
    <property type="molecule type" value="Genomic_DNA"/>
</dbReference>